<dbReference type="Pfam" id="PF00019">
    <property type="entry name" value="TGF_beta"/>
    <property type="match status" value="1"/>
</dbReference>
<dbReference type="InterPro" id="IPR029034">
    <property type="entry name" value="Cystine-knot_cytokine"/>
</dbReference>
<dbReference type="AGR" id="Xenbase:XB-GENE-483127"/>
<dbReference type="PROSITE" id="PS51362">
    <property type="entry name" value="TGF_BETA_2"/>
    <property type="match status" value="1"/>
</dbReference>
<dbReference type="PANTHER" id="PTHR11848:SF277">
    <property type="entry name" value="TGF-BETA FAMILY PROFILE DOMAIN-CONTAINING PROTEIN"/>
    <property type="match status" value="1"/>
</dbReference>
<dbReference type="GO" id="GO:0008083">
    <property type="term" value="F:growth factor activity"/>
    <property type="evidence" value="ECO:0007669"/>
    <property type="project" value="UniProtKB-KW"/>
</dbReference>
<dbReference type="Gene3D" id="2.60.120.970">
    <property type="match status" value="1"/>
</dbReference>
<dbReference type="InterPro" id="IPR017948">
    <property type="entry name" value="TGFb_CS"/>
</dbReference>
<dbReference type="PROSITE" id="PS00250">
    <property type="entry name" value="TGF_BETA_1"/>
    <property type="match status" value="1"/>
</dbReference>
<dbReference type="CTD" id="100494614"/>
<protein>
    <submittedName>
        <fullName evidence="11">Antidorsalizing morphogenetic protein 2</fullName>
    </submittedName>
    <submittedName>
        <fullName evidence="13">Bone morphogenetic protein 2</fullName>
    </submittedName>
</protein>
<keyword evidence="3" id="KW-0964">Secreted</keyword>
<keyword evidence="4" id="KW-0732">Signal</keyword>
<dbReference type="GeneID" id="100494614"/>
<dbReference type="Ensembl" id="ENSXETT00000084492">
    <property type="protein sequence ID" value="ENSXETP00000076694"/>
    <property type="gene ID" value="ENSXETG00000037759"/>
</dbReference>
<reference evidence="11" key="1">
    <citation type="journal article" date="2010" name="Science">
        <title>The genome of the Western clawed frog Xenopus tropicalis.</title>
        <authorList>
            <person name="Hellsten U."/>
            <person name="Harland R.M."/>
            <person name="Gilchrist M.J."/>
            <person name="Hendrix D."/>
            <person name="Jurka J."/>
            <person name="Kapitonov V."/>
            <person name="Ovcharenko I."/>
            <person name="Putnam N.H."/>
            <person name="Shu S."/>
            <person name="Taher L."/>
            <person name="Blitz I.L."/>
            <person name="Blumberg B."/>
            <person name="Dichmann D.S."/>
            <person name="Dubchak I."/>
            <person name="Amaya E."/>
            <person name="Detter J.C."/>
            <person name="Fletcher R."/>
            <person name="Gerhard D.S."/>
            <person name="Goodstein D."/>
            <person name="Graves T."/>
            <person name="Grigoriev I.V."/>
            <person name="Grimwood J."/>
            <person name="Kawashima T."/>
            <person name="Lindquist E."/>
            <person name="Lucas S.M."/>
            <person name="Mead P.E."/>
            <person name="Mitros T."/>
            <person name="Ogino H."/>
            <person name="Ohta Y."/>
            <person name="Poliakov A.V."/>
            <person name="Pollet N."/>
            <person name="Robert J."/>
            <person name="Salamov A."/>
            <person name="Sater A.K."/>
            <person name="Schmutz J."/>
            <person name="Terry A."/>
            <person name="Vize P.D."/>
            <person name="Warren W.C."/>
            <person name="Wells D."/>
            <person name="Wills A."/>
            <person name="Wilson R.K."/>
            <person name="Zimmerman L.B."/>
            <person name="Zorn A.M."/>
            <person name="Grainger R."/>
            <person name="Grammer T."/>
            <person name="Khokha M.K."/>
            <person name="Richardson P.M."/>
            <person name="Rokhsar D.S."/>
        </authorList>
    </citation>
    <scope>NUCLEOTIDE SEQUENCE [LARGE SCALE GENOMIC DNA]</scope>
    <source>
        <strain evidence="11">Nigerian</strain>
    </source>
</reference>
<keyword evidence="7" id="KW-0325">Glycoprotein</keyword>
<dbReference type="OrthoDB" id="5987191at2759"/>
<dbReference type="PANTHER" id="PTHR11848">
    <property type="entry name" value="TGF-BETA FAMILY"/>
    <property type="match status" value="1"/>
</dbReference>
<dbReference type="Xenbase" id="XB-GENE-483127">
    <property type="gene designation" value="admp2"/>
</dbReference>
<evidence type="ECO:0000256" key="8">
    <source>
        <dbReference type="RuleBase" id="RU000354"/>
    </source>
</evidence>
<dbReference type="GO" id="GO:0005615">
    <property type="term" value="C:extracellular space"/>
    <property type="evidence" value="ECO:0000318"/>
    <property type="project" value="GO_Central"/>
</dbReference>
<feature type="transmembrane region" description="Helical" evidence="9">
    <location>
        <begin position="35"/>
        <end position="56"/>
    </location>
</feature>
<keyword evidence="12" id="KW-1185">Reference proteome</keyword>
<evidence type="ECO:0000256" key="5">
    <source>
        <dbReference type="ARBA" id="ARBA00023030"/>
    </source>
</evidence>
<evidence type="ECO:0000313" key="14">
    <source>
        <dbReference type="Xenbase" id="XB-GENE-483127"/>
    </source>
</evidence>
<dbReference type="KEGG" id="xtr:100494614"/>
<evidence type="ECO:0000256" key="4">
    <source>
        <dbReference type="ARBA" id="ARBA00022729"/>
    </source>
</evidence>
<proteinExistence type="inferred from homology"/>
<evidence type="ECO:0000313" key="11">
    <source>
        <dbReference type="Ensembl" id="ENSXETP00000076694"/>
    </source>
</evidence>
<dbReference type="SUPFAM" id="SSF57501">
    <property type="entry name" value="Cystine-knot cytokines"/>
    <property type="match status" value="1"/>
</dbReference>
<keyword evidence="6" id="KW-1015">Disulfide bond</keyword>
<name>A0A6I8QWS3_XENTR</name>
<dbReference type="RefSeq" id="XP_002939791.2">
    <property type="nucleotide sequence ID" value="XM_002939745.5"/>
</dbReference>
<gene>
    <name evidence="11 13 14" type="primary">admp2</name>
</gene>
<dbReference type="InterPro" id="IPR015615">
    <property type="entry name" value="TGF-beta-rel"/>
</dbReference>
<evidence type="ECO:0000256" key="3">
    <source>
        <dbReference type="ARBA" id="ARBA00022525"/>
    </source>
</evidence>
<dbReference type="InterPro" id="IPR001839">
    <property type="entry name" value="TGF-b_C"/>
</dbReference>
<evidence type="ECO:0000256" key="7">
    <source>
        <dbReference type="ARBA" id="ARBA00023180"/>
    </source>
</evidence>
<dbReference type="CDD" id="cd13765">
    <property type="entry name" value="TGF_beta_ADMP"/>
    <property type="match status" value="1"/>
</dbReference>
<evidence type="ECO:0000313" key="13">
    <source>
        <dbReference type="RefSeq" id="XP_002939791.2"/>
    </source>
</evidence>
<keyword evidence="9" id="KW-0472">Membrane</keyword>
<dbReference type="GeneTree" id="ENSGT00940000165321"/>
<reference evidence="13" key="3">
    <citation type="submission" date="2025-04" db="UniProtKB">
        <authorList>
            <consortium name="RefSeq"/>
        </authorList>
    </citation>
    <scope>IDENTIFICATION</scope>
    <source>
        <strain evidence="13">Nigerian</strain>
        <tissue evidence="13">Liver and blood</tissue>
    </source>
</reference>
<comment type="subcellular location">
    <subcellularLocation>
        <location evidence="1">Secreted</location>
    </subcellularLocation>
</comment>
<dbReference type="Pfam" id="PF00688">
    <property type="entry name" value="TGFb_propeptide"/>
    <property type="match status" value="1"/>
</dbReference>
<accession>A0A6I8QWS3</accession>
<keyword evidence="9" id="KW-1133">Transmembrane helix</keyword>
<comment type="similarity">
    <text evidence="2 8">Belongs to the TGF-beta family.</text>
</comment>
<organism evidence="11">
    <name type="scientific">Xenopus tropicalis</name>
    <name type="common">Western clawed frog</name>
    <name type="synonym">Silurana tropicalis</name>
    <dbReference type="NCBI Taxonomy" id="8364"/>
    <lineage>
        <taxon>Eukaryota</taxon>
        <taxon>Metazoa</taxon>
        <taxon>Chordata</taxon>
        <taxon>Craniata</taxon>
        <taxon>Vertebrata</taxon>
        <taxon>Euteleostomi</taxon>
        <taxon>Amphibia</taxon>
        <taxon>Batrachia</taxon>
        <taxon>Anura</taxon>
        <taxon>Pipoidea</taxon>
        <taxon>Pipidae</taxon>
        <taxon>Xenopodinae</taxon>
        <taxon>Xenopus</taxon>
        <taxon>Silurana</taxon>
    </lineage>
</organism>
<evidence type="ECO:0000313" key="12">
    <source>
        <dbReference type="Proteomes" id="UP000008143"/>
    </source>
</evidence>
<dbReference type="AlphaFoldDB" id="A0A6I8QWS3"/>
<evidence type="ECO:0000259" key="10">
    <source>
        <dbReference type="PROSITE" id="PS51362"/>
    </source>
</evidence>
<keyword evidence="5 8" id="KW-0339">Growth factor</keyword>
<dbReference type="Gene3D" id="2.10.90.10">
    <property type="entry name" value="Cystine-knot cytokines"/>
    <property type="match status" value="1"/>
</dbReference>
<dbReference type="GO" id="GO:0005125">
    <property type="term" value="F:cytokine activity"/>
    <property type="evidence" value="ECO:0000318"/>
    <property type="project" value="GO_Central"/>
</dbReference>
<feature type="domain" description="TGF-beta family profile" evidence="10">
    <location>
        <begin position="317"/>
        <end position="432"/>
    </location>
</feature>
<dbReference type="FunFam" id="2.10.90.10:FF:000001">
    <property type="entry name" value="Bone morphogenetic protein 4"/>
    <property type="match status" value="1"/>
</dbReference>
<dbReference type="GO" id="GO:0007178">
    <property type="term" value="P:cell surface receptor protein serine/threonine kinase signaling pathway"/>
    <property type="evidence" value="ECO:0000318"/>
    <property type="project" value="GO_Central"/>
</dbReference>
<evidence type="ECO:0000256" key="9">
    <source>
        <dbReference type="SAM" id="Phobius"/>
    </source>
</evidence>
<dbReference type="Proteomes" id="UP000008143">
    <property type="component" value="Chromosome 7"/>
</dbReference>
<evidence type="ECO:0000256" key="6">
    <source>
        <dbReference type="ARBA" id="ARBA00023157"/>
    </source>
</evidence>
<dbReference type="OMA" id="FGRDERM"/>
<dbReference type="SMART" id="SM00204">
    <property type="entry name" value="TGFB"/>
    <property type="match status" value="1"/>
</dbReference>
<dbReference type="Bgee" id="ENSXETG00000037759">
    <property type="expression patterns" value="Expressed in gastrula and 5 other cell types or tissues"/>
</dbReference>
<evidence type="ECO:0000256" key="1">
    <source>
        <dbReference type="ARBA" id="ARBA00004613"/>
    </source>
</evidence>
<evidence type="ECO:0000256" key="2">
    <source>
        <dbReference type="ARBA" id="ARBA00006656"/>
    </source>
</evidence>
<dbReference type="InterPro" id="IPR001111">
    <property type="entry name" value="TGF-b_propeptide"/>
</dbReference>
<sequence length="432" mass="48743">MVSKTREMKSDAFGTSELQNMSQKTTFTQVARIHIVYILLLVLLNILPVALLPLSLKEGKVSVNDAKVPKVVSEAIQKLQEVFAFGEVPLNILPEKKPPQFMLELYSRVASPDGSTKAPGLLQGNIVRSFENKAYSESGEPLFFFNISSMGSREKMLKAELRVFKWKPLRIVPRHHFCKVDVYELIDSATRPWRGNLISSRLLPLQYQGWEMFNVTQTVSKWIGDNKTNHGFLVMFTLTSGNFLEVDLLAFTRHQPDSKRSYLVLFSDDGRRGTPNSFTSSQNMNDAGFLLPSSEDSSVFLPTPHKFPLVVELSKSRKIREAFIEKQPLCQRRPLYVDFEEIGWTGWIISPKGYNAYHCKGTCLFPLGQGLGATNHATVQSIVHALKLNKDIGTPCCVPDELNSINLLYFDDEENVVLKQYNDMIAVSCGCH</sequence>
<keyword evidence="9" id="KW-0812">Transmembrane</keyword>
<reference evidence="11" key="2">
    <citation type="submission" date="2020-05" db="UniProtKB">
        <authorList>
            <consortium name="Ensembl"/>
        </authorList>
    </citation>
    <scope>IDENTIFICATION</scope>
</reference>